<dbReference type="RefSeq" id="WP_223404988.1">
    <property type="nucleotide sequence ID" value="NZ_JAGSHT010000009.1"/>
</dbReference>
<dbReference type="SMART" id="SM00418">
    <property type="entry name" value="HTH_ARSR"/>
    <property type="match status" value="1"/>
</dbReference>
<evidence type="ECO:0000256" key="4">
    <source>
        <dbReference type="SAM" id="MobiDB-lite"/>
    </source>
</evidence>
<name>A0ABS7S7E7_9MICO</name>
<evidence type="ECO:0000259" key="5">
    <source>
        <dbReference type="PROSITE" id="PS50987"/>
    </source>
</evidence>
<keyword evidence="3" id="KW-0804">Transcription</keyword>
<dbReference type="PROSITE" id="PS50987">
    <property type="entry name" value="HTH_ARSR_2"/>
    <property type="match status" value="1"/>
</dbReference>
<keyword evidence="2" id="KW-0238">DNA-binding</keyword>
<dbReference type="PRINTS" id="PR00778">
    <property type="entry name" value="HTHARSR"/>
</dbReference>
<dbReference type="NCBIfam" id="NF033788">
    <property type="entry name" value="HTH_metalloreg"/>
    <property type="match status" value="1"/>
</dbReference>
<dbReference type="InterPro" id="IPR051081">
    <property type="entry name" value="HTH_MetalResp_TranReg"/>
</dbReference>
<feature type="domain" description="HTH arsR-type" evidence="5">
    <location>
        <begin position="1"/>
        <end position="90"/>
    </location>
</feature>
<dbReference type="InterPro" id="IPR036388">
    <property type="entry name" value="WH-like_DNA-bd_sf"/>
</dbReference>
<gene>
    <name evidence="6" type="ORF">KCQ71_08945</name>
</gene>
<proteinExistence type="predicted"/>
<dbReference type="PANTHER" id="PTHR33154:SF33">
    <property type="entry name" value="TRANSCRIPTIONAL REPRESSOR SDPR"/>
    <property type="match status" value="1"/>
</dbReference>
<dbReference type="InterPro" id="IPR001845">
    <property type="entry name" value="HTH_ArsR_DNA-bd_dom"/>
</dbReference>
<comment type="caution">
    <text evidence="6">The sequence shown here is derived from an EMBL/GenBank/DDBJ whole genome shotgun (WGS) entry which is preliminary data.</text>
</comment>
<accession>A0ABS7S7E7</accession>
<dbReference type="PANTHER" id="PTHR33154">
    <property type="entry name" value="TRANSCRIPTIONAL REGULATOR, ARSR FAMILY"/>
    <property type="match status" value="1"/>
</dbReference>
<dbReference type="Pfam" id="PF12840">
    <property type="entry name" value="HTH_20"/>
    <property type="match status" value="1"/>
</dbReference>
<protein>
    <submittedName>
        <fullName evidence="6">Winged helix-turn-helix transcriptional regulator</fullName>
    </submittedName>
</protein>
<evidence type="ECO:0000256" key="3">
    <source>
        <dbReference type="ARBA" id="ARBA00023163"/>
    </source>
</evidence>
<dbReference type="EMBL" id="JAGSHT010000009">
    <property type="protein sequence ID" value="MBZ2196276.1"/>
    <property type="molecule type" value="Genomic_DNA"/>
</dbReference>
<dbReference type="SUPFAM" id="SSF46785">
    <property type="entry name" value="Winged helix' DNA-binding domain"/>
    <property type="match status" value="1"/>
</dbReference>
<keyword evidence="7" id="KW-1185">Reference proteome</keyword>
<reference evidence="6 7" key="1">
    <citation type="submission" date="2021-04" db="EMBL/GenBank/DDBJ databases">
        <title>Ruania sp. nov., isolated from sandy soil of mangrove forest.</title>
        <authorList>
            <person name="Ge X."/>
            <person name="Huang R."/>
            <person name="Liu W."/>
        </authorList>
    </citation>
    <scope>NUCLEOTIDE SEQUENCE [LARGE SCALE GENOMIC DNA]</scope>
    <source>
        <strain evidence="6 7">N2-46</strain>
    </source>
</reference>
<evidence type="ECO:0000313" key="7">
    <source>
        <dbReference type="Proteomes" id="UP000826651"/>
    </source>
</evidence>
<organism evidence="6 7">
    <name type="scientific">Occultella gossypii</name>
    <dbReference type="NCBI Taxonomy" id="2800820"/>
    <lineage>
        <taxon>Bacteria</taxon>
        <taxon>Bacillati</taxon>
        <taxon>Actinomycetota</taxon>
        <taxon>Actinomycetes</taxon>
        <taxon>Micrococcales</taxon>
        <taxon>Ruaniaceae</taxon>
        <taxon>Occultella</taxon>
    </lineage>
</organism>
<evidence type="ECO:0000256" key="2">
    <source>
        <dbReference type="ARBA" id="ARBA00023125"/>
    </source>
</evidence>
<dbReference type="InterPro" id="IPR036390">
    <property type="entry name" value="WH_DNA-bd_sf"/>
</dbReference>
<sequence>MHAFDILGDPVRRRILELLARGERPAGAISDAIAEEFGISQPAVSQHLRVLRDSGFTTVRPEGTRRIYAVADEPLREVDAWLETFRATWQPRLDALGTEVARGKRARHNHHHNEQEQTP</sequence>
<feature type="region of interest" description="Disordered" evidence="4">
    <location>
        <begin position="100"/>
        <end position="119"/>
    </location>
</feature>
<evidence type="ECO:0000313" key="6">
    <source>
        <dbReference type="EMBL" id="MBZ2196276.1"/>
    </source>
</evidence>
<dbReference type="CDD" id="cd00090">
    <property type="entry name" value="HTH_ARSR"/>
    <property type="match status" value="1"/>
</dbReference>
<evidence type="ECO:0000256" key="1">
    <source>
        <dbReference type="ARBA" id="ARBA00023015"/>
    </source>
</evidence>
<dbReference type="Proteomes" id="UP000826651">
    <property type="component" value="Unassembled WGS sequence"/>
</dbReference>
<dbReference type="Gene3D" id="1.10.10.10">
    <property type="entry name" value="Winged helix-like DNA-binding domain superfamily/Winged helix DNA-binding domain"/>
    <property type="match status" value="1"/>
</dbReference>
<dbReference type="InterPro" id="IPR011991">
    <property type="entry name" value="ArsR-like_HTH"/>
</dbReference>
<keyword evidence="1" id="KW-0805">Transcription regulation</keyword>